<protein>
    <submittedName>
        <fullName evidence="2">Uncharacterized protein</fullName>
    </submittedName>
</protein>
<reference evidence="2" key="1">
    <citation type="journal article" date="2014" name="Int. J. Syst. Evol. Microbiol.">
        <title>Complete genome sequence of Corynebacterium casei LMG S-19264T (=DSM 44701T), isolated from a smear-ripened cheese.</title>
        <authorList>
            <consortium name="US DOE Joint Genome Institute (JGI-PGF)"/>
            <person name="Walter F."/>
            <person name="Albersmeier A."/>
            <person name="Kalinowski J."/>
            <person name="Ruckert C."/>
        </authorList>
    </citation>
    <scope>NUCLEOTIDE SEQUENCE</scope>
    <source>
        <strain evidence="2">JCM 4369</strain>
    </source>
</reference>
<evidence type="ECO:0000256" key="1">
    <source>
        <dbReference type="SAM" id="MobiDB-lite"/>
    </source>
</evidence>
<dbReference type="EMBL" id="BMTD01000014">
    <property type="protein sequence ID" value="GGV10771.1"/>
    <property type="molecule type" value="Genomic_DNA"/>
</dbReference>
<reference evidence="2" key="2">
    <citation type="submission" date="2020-09" db="EMBL/GenBank/DDBJ databases">
        <authorList>
            <person name="Sun Q."/>
            <person name="Ohkuma M."/>
        </authorList>
    </citation>
    <scope>NUCLEOTIDE SEQUENCE</scope>
    <source>
        <strain evidence="2">JCM 4369</strain>
    </source>
</reference>
<evidence type="ECO:0000313" key="2">
    <source>
        <dbReference type="EMBL" id="GGV10771.1"/>
    </source>
</evidence>
<keyword evidence="3" id="KW-1185">Reference proteome</keyword>
<organism evidence="2 3">
    <name type="scientific">Streptomyces filipinensis</name>
    <dbReference type="NCBI Taxonomy" id="66887"/>
    <lineage>
        <taxon>Bacteria</taxon>
        <taxon>Bacillati</taxon>
        <taxon>Actinomycetota</taxon>
        <taxon>Actinomycetes</taxon>
        <taxon>Kitasatosporales</taxon>
        <taxon>Streptomycetaceae</taxon>
        <taxon>Streptomyces</taxon>
    </lineage>
</organism>
<sequence>MRCGGAAFSGTGMTWAGIPGCGCSAHGETAALGACRTARAAGPPAVRRGGRRERALSVRMSGHGSGISVAFPSGYPAGGIGGPDFGTPGATGKRAEPPGKAPYE</sequence>
<accession>A0A918IGE6</accession>
<dbReference type="AlphaFoldDB" id="A0A918IGE6"/>
<dbReference type="Proteomes" id="UP000618795">
    <property type="component" value="Unassembled WGS sequence"/>
</dbReference>
<gene>
    <name evidence="2" type="ORF">GCM10010260_56600</name>
</gene>
<name>A0A918IGE6_9ACTN</name>
<proteinExistence type="predicted"/>
<feature type="region of interest" description="Disordered" evidence="1">
    <location>
        <begin position="79"/>
        <end position="104"/>
    </location>
</feature>
<evidence type="ECO:0000313" key="3">
    <source>
        <dbReference type="Proteomes" id="UP000618795"/>
    </source>
</evidence>
<feature type="compositionally biased region" description="Basic and acidic residues" evidence="1">
    <location>
        <begin position="93"/>
        <end position="104"/>
    </location>
</feature>
<comment type="caution">
    <text evidence="2">The sequence shown here is derived from an EMBL/GenBank/DDBJ whole genome shotgun (WGS) entry which is preliminary data.</text>
</comment>